<comment type="caution">
    <text evidence="10">The sequence shown here is derived from an EMBL/GenBank/DDBJ whole genome shotgun (WGS) entry which is preliminary data.</text>
</comment>
<feature type="transmembrane region" description="Helical" evidence="9">
    <location>
        <begin position="92"/>
        <end position="109"/>
    </location>
</feature>
<keyword evidence="11" id="KW-1185">Reference proteome</keyword>
<organism evidence="10 11">
    <name type="scientific">Pomacea canaliculata</name>
    <name type="common">Golden apple snail</name>
    <dbReference type="NCBI Taxonomy" id="400727"/>
    <lineage>
        <taxon>Eukaryota</taxon>
        <taxon>Metazoa</taxon>
        <taxon>Spiralia</taxon>
        <taxon>Lophotrochozoa</taxon>
        <taxon>Mollusca</taxon>
        <taxon>Gastropoda</taxon>
        <taxon>Caenogastropoda</taxon>
        <taxon>Architaenioglossa</taxon>
        <taxon>Ampullarioidea</taxon>
        <taxon>Ampullariidae</taxon>
        <taxon>Pomacea</taxon>
    </lineage>
</organism>
<feature type="transmembrane region" description="Helical" evidence="9">
    <location>
        <begin position="121"/>
        <end position="139"/>
    </location>
</feature>
<proteinExistence type="inferred from homology"/>
<evidence type="ECO:0000256" key="7">
    <source>
        <dbReference type="ARBA" id="ARBA00023180"/>
    </source>
</evidence>
<dbReference type="InterPro" id="IPR029713">
    <property type="entry name" value="TMEM168"/>
</dbReference>
<evidence type="ECO:0000313" key="11">
    <source>
        <dbReference type="Proteomes" id="UP000245119"/>
    </source>
</evidence>
<dbReference type="PANTHER" id="PTHR14437">
    <property type="entry name" value="TRANSMEMBRANE PROTEIN 168"/>
    <property type="match status" value="1"/>
</dbReference>
<dbReference type="OrthoDB" id="5967342at2759"/>
<feature type="transmembrane region" description="Helical" evidence="9">
    <location>
        <begin position="199"/>
        <end position="218"/>
    </location>
</feature>
<protein>
    <recommendedName>
        <fullName evidence="3">Transmembrane protein 168</fullName>
    </recommendedName>
</protein>
<dbReference type="EMBL" id="PZQS01000009">
    <property type="protein sequence ID" value="PVD24114.1"/>
    <property type="molecule type" value="Genomic_DNA"/>
</dbReference>
<feature type="transmembrane region" description="Helical" evidence="9">
    <location>
        <begin position="37"/>
        <end position="55"/>
    </location>
</feature>
<comment type="similarity">
    <text evidence="2">Belongs to the TMEM168 family.</text>
</comment>
<dbReference type="Proteomes" id="UP000245119">
    <property type="component" value="Linkage Group LG9"/>
</dbReference>
<dbReference type="PANTHER" id="PTHR14437:SF2">
    <property type="entry name" value="TRANSMEMBRANE PROTEIN 168"/>
    <property type="match status" value="1"/>
</dbReference>
<name>A0A2T7NSG1_POMCA</name>
<sequence>MKCFLHRLKYGLVHLSSNTMASMKDLRAQLTLQNVQYVPEVVLVVAIGLGLYTQWTVTQNLLLSAFALSALFVFAMSCALRYYCGLERLGRALYHIWVGCLVGILAYTDTKDVEFITTQEAMEALFLTSLALAVFWHILSRLLKLADPNPGLLGMAAGCEGVGLMIAGIQTGPAAPALALVTLAFFTHVAALRLRSTPVIASLIGFVTIAVLYIFPQLSLRPNVYALVCLTGHHIIPAVLDLYLCGRTLLERWQTTVFGLHRILRHMMVVLMLSLDLALAIVVGASTMQHKEWFVVFPLFLVAAAAWLLLHLAFFAACWQLMGKVTACNSAHASLGESAYSYPRVMAARGLRHFGLVTQRLICDQLGGTCTSYGLISPVSSLRPGDGATLLSAAAVQEMTTRAMMTVAQVQHFFAFHMLANFGCDFSTSGMSLESLQNKLNTFFDQRTSEGPRYDTYVLYYCGDVFSNGDWALTDNKRLTLDTLLEWWDARNGSSGARLILLLDSLHSFEWAHEVRQLSGTFCAVQTCRYIHRPVSDVEDESGQPVTVGAFTRAYVQYNTGQDVALDMSSKQRPLRALYTTSRCWSDFTFHLPTRDDFRHYWDNNFPKCTRPLLRALNIPGMGSLFCCCTCIGRWMRRVQMSCLPPREIDTGHGFKLIRT</sequence>
<dbReference type="GO" id="GO:0031965">
    <property type="term" value="C:nuclear membrane"/>
    <property type="evidence" value="ECO:0007669"/>
    <property type="project" value="UniProtKB-SubCell"/>
</dbReference>
<evidence type="ECO:0000256" key="1">
    <source>
        <dbReference type="ARBA" id="ARBA00004232"/>
    </source>
</evidence>
<keyword evidence="4 9" id="KW-0812">Transmembrane</keyword>
<evidence type="ECO:0000313" key="10">
    <source>
        <dbReference type="EMBL" id="PVD24114.1"/>
    </source>
</evidence>
<keyword evidence="6 9" id="KW-0472">Membrane</keyword>
<reference evidence="10 11" key="1">
    <citation type="submission" date="2018-04" db="EMBL/GenBank/DDBJ databases">
        <title>The genome of golden apple snail Pomacea canaliculata provides insight into stress tolerance and invasive adaptation.</title>
        <authorList>
            <person name="Liu C."/>
            <person name="Liu B."/>
            <person name="Ren Y."/>
            <person name="Zhang Y."/>
            <person name="Wang H."/>
            <person name="Li S."/>
            <person name="Jiang F."/>
            <person name="Yin L."/>
            <person name="Zhang G."/>
            <person name="Qian W."/>
            <person name="Fan W."/>
        </authorList>
    </citation>
    <scope>NUCLEOTIDE SEQUENCE [LARGE SCALE GENOMIC DNA]</scope>
    <source>
        <strain evidence="10">SZHN2017</strain>
        <tissue evidence="10">Muscle</tissue>
    </source>
</reference>
<evidence type="ECO:0000256" key="8">
    <source>
        <dbReference type="ARBA" id="ARBA00023242"/>
    </source>
</evidence>
<keyword evidence="5 9" id="KW-1133">Transmembrane helix</keyword>
<feature type="transmembrane region" description="Helical" evidence="9">
    <location>
        <begin position="224"/>
        <end position="246"/>
    </location>
</feature>
<gene>
    <name evidence="10" type="ORF">C0Q70_14584</name>
</gene>
<dbReference type="AlphaFoldDB" id="A0A2T7NSG1"/>
<feature type="transmembrane region" description="Helical" evidence="9">
    <location>
        <begin position="267"/>
        <end position="287"/>
    </location>
</feature>
<keyword evidence="7" id="KW-0325">Glycoprotein</keyword>
<evidence type="ECO:0000256" key="2">
    <source>
        <dbReference type="ARBA" id="ARBA00007329"/>
    </source>
</evidence>
<feature type="transmembrane region" description="Helical" evidence="9">
    <location>
        <begin position="293"/>
        <end position="317"/>
    </location>
</feature>
<evidence type="ECO:0000256" key="4">
    <source>
        <dbReference type="ARBA" id="ARBA00022692"/>
    </source>
</evidence>
<keyword evidence="8" id="KW-0539">Nucleus</keyword>
<evidence type="ECO:0000256" key="5">
    <source>
        <dbReference type="ARBA" id="ARBA00022989"/>
    </source>
</evidence>
<comment type="subcellular location">
    <subcellularLocation>
        <location evidence="1">Nucleus membrane</location>
        <topology evidence="1">Multi-pass membrane protein</topology>
    </subcellularLocation>
</comment>
<feature type="transmembrane region" description="Helical" evidence="9">
    <location>
        <begin position="61"/>
        <end position="80"/>
    </location>
</feature>
<evidence type="ECO:0000256" key="6">
    <source>
        <dbReference type="ARBA" id="ARBA00023136"/>
    </source>
</evidence>
<feature type="transmembrane region" description="Helical" evidence="9">
    <location>
        <begin position="175"/>
        <end position="192"/>
    </location>
</feature>
<evidence type="ECO:0000256" key="9">
    <source>
        <dbReference type="SAM" id="Phobius"/>
    </source>
</evidence>
<accession>A0A2T7NSG1</accession>
<evidence type="ECO:0000256" key="3">
    <source>
        <dbReference type="ARBA" id="ARBA00014572"/>
    </source>
</evidence>